<reference evidence="1 2" key="1">
    <citation type="submission" date="2022-12" db="EMBL/GenBank/DDBJ databases">
        <title>Chitinophagaceae gen. sp. nov., a new member of the family Chitinophagaceae, isolated from soil in a chemical factory.</title>
        <authorList>
            <person name="Ke Z."/>
        </authorList>
    </citation>
    <scope>NUCLEOTIDE SEQUENCE [LARGE SCALE GENOMIC DNA]</scope>
    <source>
        <strain evidence="1 2">LY-5</strain>
    </source>
</reference>
<comment type="caution">
    <text evidence="1">The sequence shown here is derived from an EMBL/GenBank/DDBJ whole genome shotgun (WGS) entry which is preliminary data.</text>
</comment>
<evidence type="ECO:0000313" key="2">
    <source>
        <dbReference type="Proteomes" id="UP001210231"/>
    </source>
</evidence>
<keyword evidence="2" id="KW-1185">Reference proteome</keyword>
<sequence>MNQIFRILIVFVTFHFNTAAIKAQLSDNFPKEVQSLILSKPDDLKGKEIEKQNSATIYQPLLSLTGFDLKYVTSILGNSLSAVYLSKGTDSIMDNIYEKLNQIPFLIFDSKYKAGLIGKGFMDQSIARKIKVKSSDTGKDVLIVTLDKSAIIRLEFLNK</sequence>
<gene>
    <name evidence="1" type="ORF">O3P16_02275</name>
</gene>
<name>A0ABT4UHE7_9BACT</name>
<dbReference type="Proteomes" id="UP001210231">
    <property type="component" value="Unassembled WGS sequence"/>
</dbReference>
<accession>A0ABT4UHE7</accession>
<protein>
    <recommendedName>
        <fullName evidence="3">DUF4252 domain-containing protein</fullName>
    </recommendedName>
</protein>
<evidence type="ECO:0008006" key="3">
    <source>
        <dbReference type="Google" id="ProtNLM"/>
    </source>
</evidence>
<organism evidence="1 2">
    <name type="scientific">Polluticaenibacter yanchengensis</name>
    <dbReference type="NCBI Taxonomy" id="3014562"/>
    <lineage>
        <taxon>Bacteria</taxon>
        <taxon>Pseudomonadati</taxon>
        <taxon>Bacteroidota</taxon>
        <taxon>Chitinophagia</taxon>
        <taxon>Chitinophagales</taxon>
        <taxon>Chitinophagaceae</taxon>
        <taxon>Polluticaenibacter</taxon>
    </lineage>
</organism>
<evidence type="ECO:0000313" key="1">
    <source>
        <dbReference type="EMBL" id="MDA3613618.1"/>
    </source>
</evidence>
<proteinExistence type="predicted"/>
<dbReference type="RefSeq" id="WP_407029947.1">
    <property type="nucleotide sequence ID" value="NZ_JAQGEF010000002.1"/>
</dbReference>
<dbReference type="EMBL" id="JAQGEF010000002">
    <property type="protein sequence ID" value="MDA3613618.1"/>
    <property type="molecule type" value="Genomic_DNA"/>
</dbReference>